<feature type="region of interest" description="Disordered" evidence="1">
    <location>
        <begin position="1"/>
        <end position="60"/>
    </location>
</feature>
<evidence type="ECO:0000313" key="2">
    <source>
        <dbReference type="Proteomes" id="UP000887565"/>
    </source>
</evidence>
<feature type="compositionally biased region" description="Polar residues" evidence="1">
    <location>
        <begin position="65"/>
        <end position="81"/>
    </location>
</feature>
<dbReference type="WBParaSite" id="nRc.2.0.1.t38764-RA">
    <property type="protein sequence ID" value="nRc.2.0.1.t38764-RA"/>
    <property type="gene ID" value="nRc.2.0.1.g38764"/>
</dbReference>
<protein>
    <submittedName>
        <fullName evidence="3">CCDC81 HU domain-containing protein</fullName>
    </submittedName>
</protein>
<organism evidence="2 3">
    <name type="scientific">Romanomermis culicivorax</name>
    <name type="common">Nematode worm</name>
    <dbReference type="NCBI Taxonomy" id="13658"/>
    <lineage>
        <taxon>Eukaryota</taxon>
        <taxon>Metazoa</taxon>
        <taxon>Ecdysozoa</taxon>
        <taxon>Nematoda</taxon>
        <taxon>Enoplea</taxon>
        <taxon>Dorylaimia</taxon>
        <taxon>Mermithida</taxon>
        <taxon>Mermithoidea</taxon>
        <taxon>Mermithidae</taxon>
        <taxon>Romanomermis</taxon>
    </lineage>
</organism>
<sequence>MTTKTAVPAKQTPPARQLDSHRSHHESHHCDDCHRKETKQSPQKDTTSRDSCQQEHHDDAMLQRTQSEQTHQVHSTRSYEQAYQHGFRRSPLKLTDYFSRLQGDAQIQRRLEALENPRKTVFKVRLPPLPPMDVEPAKSTSTLLPSTAPKSATPTTVTLTTSLPPTAPMSVQFTPPTQPSLVITTQRVLEAALLARDLSIEKDVSFIADYLQVIGQFFKMQGIRTKEHVEAFSLGSLITVDDALTGTYEERKFFFTFNNNNTKSLPRRKNDQPEYIL</sequence>
<evidence type="ECO:0000256" key="1">
    <source>
        <dbReference type="SAM" id="MobiDB-lite"/>
    </source>
</evidence>
<name>A0A915KJ30_ROMCU</name>
<reference evidence="3" key="1">
    <citation type="submission" date="2022-11" db="UniProtKB">
        <authorList>
            <consortium name="WormBaseParasite"/>
        </authorList>
    </citation>
    <scope>IDENTIFICATION</scope>
</reference>
<accession>A0A915KJ30</accession>
<keyword evidence="2" id="KW-1185">Reference proteome</keyword>
<feature type="compositionally biased region" description="Basic and acidic residues" evidence="1">
    <location>
        <begin position="46"/>
        <end position="60"/>
    </location>
</feature>
<feature type="region of interest" description="Disordered" evidence="1">
    <location>
        <begin position="65"/>
        <end position="84"/>
    </location>
</feature>
<feature type="region of interest" description="Disordered" evidence="1">
    <location>
        <begin position="126"/>
        <end position="156"/>
    </location>
</feature>
<feature type="compositionally biased region" description="Low complexity" evidence="1">
    <location>
        <begin position="145"/>
        <end position="156"/>
    </location>
</feature>
<proteinExistence type="predicted"/>
<dbReference type="Proteomes" id="UP000887565">
    <property type="component" value="Unplaced"/>
</dbReference>
<dbReference type="AlphaFoldDB" id="A0A915KJ30"/>
<evidence type="ECO:0000313" key="3">
    <source>
        <dbReference type="WBParaSite" id="nRc.2.0.1.t38764-RA"/>
    </source>
</evidence>
<feature type="compositionally biased region" description="Basic and acidic residues" evidence="1">
    <location>
        <begin position="28"/>
        <end position="39"/>
    </location>
</feature>